<protein>
    <recommendedName>
        <fullName evidence="2">HTH HARE-type domain-containing protein</fullName>
    </recommendedName>
</protein>
<comment type="caution">
    <text evidence="3">The sequence shown here is derived from an EMBL/GenBank/DDBJ whole genome shotgun (WGS) entry which is preliminary data.</text>
</comment>
<evidence type="ECO:0000313" key="3">
    <source>
        <dbReference type="EMBL" id="GJD88548.1"/>
    </source>
</evidence>
<gene>
    <name evidence="3" type="ORF">BHAOGJBA_2068</name>
</gene>
<dbReference type="GO" id="GO:0006355">
    <property type="term" value="P:regulation of DNA-templated transcription"/>
    <property type="evidence" value="ECO:0007669"/>
    <property type="project" value="InterPro"/>
</dbReference>
<dbReference type="AlphaFoldDB" id="A0AAV4ZKZ8"/>
<organism evidence="3 4">
    <name type="scientific">Methylobacterium hispanicum</name>
    <dbReference type="NCBI Taxonomy" id="270350"/>
    <lineage>
        <taxon>Bacteria</taxon>
        <taxon>Pseudomonadati</taxon>
        <taxon>Pseudomonadota</taxon>
        <taxon>Alphaproteobacteria</taxon>
        <taxon>Hyphomicrobiales</taxon>
        <taxon>Methylobacteriaceae</taxon>
        <taxon>Methylobacterium</taxon>
    </lineage>
</organism>
<evidence type="ECO:0000259" key="2">
    <source>
        <dbReference type="PROSITE" id="PS51913"/>
    </source>
</evidence>
<dbReference type="PROSITE" id="PS51913">
    <property type="entry name" value="HTH_HARE"/>
    <property type="match status" value="1"/>
</dbReference>
<reference evidence="3" key="2">
    <citation type="submission" date="2021-08" db="EMBL/GenBank/DDBJ databases">
        <authorList>
            <person name="Tani A."/>
            <person name="Ola A."/>
            <person name="Ogura Y."/>
            <person name="Katsura K."/>
            <person name="Hayashi T."/>
        </authorList>
    </citation>
    <scope>NUCLEOTIDE SEQUENCE</scope>
    <source>
        <strain evidence="3">DSM 16372</strain>
    </source>
</reference>
<sequence length="317" mass="36110">MADAYLTLAEKVLVAVRQPLKARAIIEAAYLNELFPWHLRGPRQDRTLHARLSVDISRNKENSLFYRNGPGKFFLRKFLYDAEIPPVFKNIYTARPRQKDLAKERILAFRAAIFSDVRRDGVTVPISRIIDALQEGRYSYENYSRVQGDNNLLPVRSFVIVHQGDEVLSFRRGSFFPLSDPLYGARSIGFGSEVTADNRDLLFDSLFGILASGVEELTYSIGLPHHHARDARYNNRLHPFVGIITGSGNRRRPALHVVMTYRCPEIFSPVKAALSVNELRWIDAANPANTLDDFDDASAFLFEQDYVRDMIRVCEAS</sequence>
<accession>A0AAV4ZKZ8</accession>
<keyword evidence="1" id="KW-0804">Transcription</keyword>
<dbReference type="InterPro" id="IPR007759">
    <property type="entry name" value="Asxl_HARE-HTH"/>
</dbReference>
<name>A0AAV4ZKZ8_9HYPH</name>
<dbReference type="Proteomes" id="UP001055247">
    <property type="component" value="Unassembled WGS sequence"/>
</dbReference>
<evidence type="ECO:0000256" key="1">
    <source>
        <dbReference type="ARBA" id="ARBA00023163"/>
    </source>
</evidence>
<dbReference type="EMBL" id="BPQO01000007">
    <property type="protein sequence ID" value="GJD88548.1"/>
    <property type="molecule type" value="Genomic_DNA"/>
</dbReference>
<reference evidence="3" key="1">
    <citation type="journal article" date="2016" name="Front. Microbiol.">
        <title>Genome Sequence of the Piezophilic, Mesophilic Sulfate-Reducing Bacterium Desulfovibrio indicus J2T.</title>
        <authorList>
            <person name="Cao J."/>
            <person name="Maignien L."/>
            <person name="Shao Z."/>
            <person name="Alain K."/>
            <person name="Jebbar M."/>
        </authorList>
    </citation>
    <scope>NUCLEOTIDE SEQUENCE</scope>
    <source>
        <strain evidence="3">DSM 16372</strain>
    </source>
</reference>
<proteinExistence type="predicted"/>
<feature type="domain" description="HTH HARE-type" evidence="2">
    <location>
        <begin position="3"/>
        <end position="78"/>
    </location>
</feature>
<keyword evidence="4" id="KW-1185">Reference proteome</keyword>
<evidence type="ECO:0000313" key="4">
    <source>
        <dbReference type="Proteomes" id="UP001055247"/>
    </source>
</evidence>